<comment type="subcellular location">
    <subcellularLocation>
        <location evidence="1">Nucleus</location>
    </subcellularLocation>
</comment>
<accession>F6WES8</accession>
<dbReference type="PANTHER" id="PTHR13392:SF13">
    <property type="entry name" value="AXH DOMAIN-CONTAINING PROTEIN"/>
    <property type="match status" value="1"/>
</dbReference>
<keyword evidence="6" id="KW-0539">Nucleus</keyword>
<keyword evidence="3" id="KW-0805">Transcription regulation</keyword>
<feature type="region of interest" description="Disordered" evidence="7">
    <location>
        <begin position="132"/>
        <end position="151"/>
    </location>
</feature>
<dbReference type="GO" id="GO:0003677">
    <property type="term" value="F:DNA binding"/>
    <property type="evidence" value="ECO:0007669"/>
    <property type="project" value="UniProtKB-KW"/>
</dbReference>
<protein>
    <submittedName>
        <fullName evidence="9">Ataxin-1</fullName>
    </submittedName>
</protein>
<dbReference type="AlphaFoldDB" id="F6WES8"/>
<evidence type="ECO:0000259" key="8">
    <source>
        <dbReference type="PROSITE" id="PS51148"/>
    </source>
</evidence>
<keyword evidence="2" id="KW-0678">Repressor</keyword>
<evidence type="ECO:0000256" key="6">
    <source>
        <dbReference type="ARBA" id="ARBA00023242"/>
    </source>
</evidence>
<dbReference type="EMBL" id="EAAA01001277">
    <property type="status" value="NOT_ANNOTATED_CDS"/>
    <property type="molecule type" value="Genomic_DNA"/>
</dbReference>
<dbReference type="Ensembl" id="ENSCINT00000029722.2">
    <property type="protein sequence ID" value="ENSCINP00000029476.2"/>
    <property type="gene ID" value="ENSCING00000017394.2"/>
</dbReference>
<evidence type="ECO:0000313" key="10">
    <source>
        <dbReference type="Proteomes" id="UP000008144"/>
    </source>
</evidence>
<dbReference type="InterPro" id="IPR003652">
    <property type="entry name" value="Ataxin_AXH_dom"/>
</dbReference>
<feature type="compositionally biased region" description="Polar residues" evidence="7">
    <location>
        <begin position="132"/>
        <end position="145"/>
    </location>
</feature>
<dbReference type="InterPro" id="IPR036096">
    <property type="entry name" value="Ataxin_AXH_dom_sf"/>
</dbReference>
<reference evidence="9" key="3">
    <citation type="submission" date="2025-08" db="UniProtKB">
        <authorList>
            <consortium name="Ensembl"/>
        </authorList>
    </citation>
    <scope>IDENTIFICATION</scope>
</reference>
<dbReference type="Pfam" id="PF08517">
    <property type="entry name" value="AXH"/>
    <property type="match status" value="1"/>
</dbReference>
<keyword evidence="4" id="KW-0238">DNA-binding</keyword>
<dbReference type="Proteomes" id="UP000008144">
    <property type="component" value="Chromosome 14"/>
</dbReference>
<evidence type="ECO:0000256" key="3">
    <source>
        <dbReference type="ARBA" id="ARBA00023015"/>
    </source>
</evidence>
<dbReference type="SMART" id="SM00536">
    <property type="entry name" value="AXH"/>
    <property type="match status" value="1"/>
</dbReference>
<reference evidence="9" key="2">
    <citation type="journal article" date="2008" name="Genome Biol.">
        <title>Improved genome assembly and evidence-based global gene model set for the chordate Ciona intestinalis: new insight into intron and operon populations.</title>
        <authorList>
            <person name="Satou Y."/>
            <person name="Mineta K."/>
            <person name="Ogasawara M."/>
            <person name="Sasakura Y."/>
            <person name="Shoguchi E."/>
            <person name="Ueno K."/>
            <person name="Yamada L."/>
            <person name="Matsumoto J."/>
            <person name="Wasserscheid J."/>
            <person name="Dewar K."/>
            <person name="Wiley G.B."/>
            <person name="Macmil S.L."/>
            <person name="Roe B.A."/>
            <person name="Zeller R.W."/>
            <person name="Hastings K.E."/>
            <person name="Lemaire P."/>
            <person name="Lindquist E."/>
            <person name="Endo T."/>
            <person name="Hotta K."/>
            <person name="Inaba K."/>
        </authorList>
    </citation>
    <scope>NUCLEOTIDE SEQUENCE [LARGE SCALE GENOMIC DNA]</scope>
    <source>
        <strain evidence="9">wild type</strain>
    </source>
</reference>
<dbReference type="OMA" id="AYTQHLI"/>
<name>F6WES8_CIOIN</name>
<reference evidence="9" key="4">
    <citation type="submission" date="2025-09" db="UniProtKB">
        <authorList>
            <consortium name="Ensembl"/>
        </authorList>
    </citation>
    <scope>IDENTIFICATION</scope>
</reference>
<accession>A0A1W3JTE8</accession>
<dbReference type="SUPFAM" id="SSF102031">
    <property type="entry name" value="AXH domain"/>
    <property type="match status" value="1"/>
</dbReference>
<dbReference type="InParanoid" id="F6WES8"/>
<evidence type="ECO:0000256" key="1">
    <source>
        <dbReference type="ARBA" id="ARBA00004123"/>
    </source>
</evidence>
<gene>
    <name evidence="9" type="primary">LOC100184890</name>
</gene>
<sequence length="151" mass="16391">MATDASNGPNTGLYPAHFEKGALIQLASGQIKQVEDLCVEDFQRSTELTSDLKLDVSTVAKIDIDETRSMALLCFFVGHEKLQITVEAPVEHPFFVYGKGWCSVAPEQSIQRYKLPCRPLSVGDICASLTSKRASDSQPTPTAATSRIVAS</sequence>
<feature type="domain" description="AXH" evidence="8">
    <location>
        <begin position="6"/>
        <end position="137"/>
    </location>
</feature>
<dbReference type="GeneTree" id="ENSGT00390000005939"/>
<dbReference type="GO" id="GO:0003723">
    <property type="term" value="F:RNA binding"/>
    <property type="evidence" value="ECO:0007669"/>
    <property type="project" value="InterPro"/>
</dbReference>
<evidence type="ECO:0000256" key="5">
    <source>
        <dbReference type="ARBA" id="ARBA00023163"/>
    </source>
</evidence>
<dbReference type="PROSITE" id="PS51148">
    <property type="entry name" value="AXH"/>
    <property type="match status" value="1"/>
</dbReference>
<dbReference type="GO" id="GO:0006355">
    <property type="term" value="P:regulation of DNA-templated transcription"/>
    <property type="evidence" value="ECO:0007669"/>
    <property type="project" value="InterPro"/>
</dbReference>
<evidence type="ECO:0000256" key="2">
    <source>
        <dbReference type="ARBA" id="ARBA00022491"/>
    </source>
</evidence>
<evidence type="ECO:0000256" key="4">
    <source>
        <dbReference type="ARBA" id="ARBA00023125"/>
    </source>
</evidence>
<proteinExistence type="predicted"/>
<evidence type="ECO:0000313" key="9">
    <source>
        <dbReference type="Ensembl" id="ENSCINP00000029476.2"/>
    </source>
</evidence>
<keyword evidence="5" id="KW-0804">Transcription</keyword>
<evidence type="ECO:0000256" key="7">
    <source>
        <dbReference type="SAM" id="MobiDB-lite"/>
    </source>
</evidence>
<dbReference type="STRING" id="7719.ENSCINP00000029476"/>
<dbReference type="GO" id="GO:0005634">
    <property type="term" value="C:nucleus"/>
    <property type="evidence" value="ECO:0007669"/>
    <property type="project" value="UniProtKB-SubCell"/>
</dbReference>
<dbReference type="RefSeq" id="XP_009860842.1">
    <property type="nucleotide sequence ID" value="XM_009862540.3"/>
</dbReference>
<dbReference type="PANTHER" id="PTHR13392">
    <property type="entry name" value="ATAXIN 1"/>
    <property type="match status" value="1"/>
</dbReference>
<dbReference type="HOGENOM" id="CLU_114998_1_0_1"/>
<dbReference type="GeneID" id="100184890"/>
<dbReference type="InterPro" id="IPR043404">
    <property type="entry name" value="ATAXIN1-like"/>
</dbReference>
<organism evidence="9 10">
    <name type="scientific">Ciona intestinalis</name>
    <name type="common">Transparent sea squirt</name>
    <name type="synonym">Ascidia intestinalis</name>
    <dbReference type="NCBI Taxonomy" id="7719"/>
    <lineage>
        <taxon>Eukaryota</taxon>
        <taxon>Metazoa</taxon>
        <taxon>Chordata</taxon>
        <taxon>Tunicata</taxon>
        <taxon>Ascidiacea</taxon>
        <taxon>Phlebobranchia</taxon>
        <taxon>Cionidae</taxon>
        <taxon>Ciona</taxon>
    </lineage>
</organism>
<keyword evidence="10" id="KW-1185">Reference proteome</keyword>
<reference evidence="10" key="1">
    <citation type="journal article" date="2002" name="Science">
        <title>The draft genome of Ciona intestinalis: insights into chordate and vertebrate origins.</title>
        <authorList>
            <person name="Dehal P."/>
            <person name="Satou Y."/>
            <person name="Campbell R.K."/>
            <person name="Chapman J."/>
            <person name="Degnan B."/>
            <person name="De Tomaso A."/>
            <person name="Davidson B."/>
            <person name="Di Gregorio A."/>
            <person name="Gelpke M."/>
            <person name="Goodstein D.M."/>
            <person name="Harafuji N."/>
            <person name="Hastings K.E."/>
            <person name="Ho I."/>
            <person name="Hotta K."/>
            <person name="Huang W."/>
            <person name="Kawashima T."/>
            <person name="Lemaire P."/>
            <person name="Martinez D."/>
            <person name="Meinertzhagen I.A."/>
            <person name="Necula S."/>
            <person name="Nonaka M."/>
            <person name="Putnam N."/>
            <person name="Rash S."/>
            <person name="Saiga H."/>
            <person name="Satake M."/>
            <person name="Terry A."/>
            <person name="Yamada L."/>
            <person name="Wang H.G."/>
            <person name="Awazu S."/>
            <person name="Azumi K."/>
            <person name="Boore J."/>
            <person name="Branno M."/>
            <person name="Chin-Bow S."/>
            <person name="DeSantis R."/>
            <person name="Doyle S."/>
            <person name="Francino P."/>
            <person name="Keys D.N."/>
            <person name="Haga S."/>
            <person name="Hayashi H."/>
            <person name="Hino K."/>
            <person name="Imai K.S."/>
            <person name="Inaba K."/>
            <person name="Kano S."/>
            <person name="Kobayashi K."/>
            <person name="Kobayashi M."/>
            <person name="Lee B.I."/>
            <person name="Makabe K.W."/>
            <person name="Manohar C."/>
            <person name="Matassi G."/>
            <person name="Medina M."/>
            <person name="Mochizuki Y."/>
            <person name="Mount S."/>
            <person name="Morishita T."/>
            <person name="Miura S."/>
            <person name="Nakayama A."/>
            <person name="Nishizaka S."/>
            <person name="Nomoto H."/>
            <person name="Ohta F."/>
            <person name="Oishi K."/>
            <person name="Rigoutsos I."/>
            <person name="Sano M."/>
            <person name="Sasaki A."/>
            <person name="Sasakura Y."/>
            <person name="Shoguchi E."/>
            <person name="Shin-i T."/>
            <person name="Spagnuolo A."/>
            <person name="Stainier D."/>
            <person name="Suzuki M.M."/>
            <person name="Tassy O."/>
            <person name="Takatori N."/>
            <person name="Tokuoka M."/>
            <person name="Yagi K."/>
            <person name="Yoshizaki F."/>
            <person name="Wada S."/>
            <person name="Zhang C."/>
            <person name="Hyatt P.D."/>
            <person name="Larimer F."/>
            <person name="Detter C."/>
            <person name="Doggett N."/>
            <person name="Glavina T."/>
            <person name="Hawkins T."/>
            <person name="Richardson P."/>
            <person name="Lucas S."/>
            <person name="Kohara Y."/>
            <person name="Levine M."/>
            <person name="Satoh N."/>
            <person name="Rokhsar D.S."/>
        </authorList>
    </citation>
    <scope>NUCLEOTIDE SEQUENCE [LARGE SCALE GENOMIC DNA]</scope>
</reference>
<dbReference type="OrthoDB" id="5874039at2759"/>